<reference evidence="3" key="2">
    <citation type="submission" date="2020-09" db="EMBL/GenBank/DDBJ databases">
        <authorList>
            <person name="Sun Q."/>
            <person name="Ohkuma M."/>
        </authorList>
    </citation>
    <scope>NUCLEOTIDE SEQUENCE</scope>
    <source>
        <strain evidence="3">JCM 4646</strain>
    </source>
</reference>
<evidence type="ECO:0008006" key="5">
    <source>
        <dbReference type="Google" id="ProtNLM"/>
    </source>
</evidence>
<feature type="compositionally biased region" description="Pro residues" evidence="1">
    <location>
        <begin position="30"/>
        <end position="45"/>
    </location>
</feature>
<dbReference type="AlphaFoldDB" id="A0A919G782"/>
<evidence type="ECO:0000256" key="2">
    <source>
        <dbReference type="SAM" id="Phobius"/>
    </source>
</evidence>
<organism evidence="3 4">
    <name type="scientific">Kitasatospora indigofera</name>
    <dbReference type="NCBI Taxonomy" id="67307"/>
    <lineage>
        <taxon>Bacteria</taxon>
        <taxon>Bacillati</taxon>
        <taxon>Actinomycetota</taxon>
        <taxon>Actinomycetes</taxon>
        <taxon>Kitasatosporales</taxon>
        <taxon>Streptomycetaceae</taxon>
        <taxon>Kitasatospora</taxon>
    </lineage>
</organism>
<accession>A0A919G782</accession>
<dbReference type="RefSeq" id="WP_190213711.1">
    <property type="nucleotide sequence ID" value="NZ_BNBO01000040.1"/>
</dbReference>
<gene>
    <name evidence="3" type="ORF">GCM10018781_56130</name>
</gene>
<feature type="region of interest" description="Disordered" evidence="1">
    <location>
        <begin position="1"/>
        <end position="49"/>
    </location>
</feature>
<name>A0A919G782_9ACTN</name>
<feature type="transmembrane region" description="Helical" evidence="2">
    <location>
        <begin position="55"/>
        <end position="75"/>
    </location>
</feature>
<keyword evidence="4" id="KW-1185">Reference proteome</keyword>
<evidence type="ECO:0000313" key="3">
    <source>
        <dbReference type="EMBL" id="GHH79034.1"/>
    </source>
</evidence>
<keyword evidence="2" id="KW-1133">Transmembrane helix</keyword>
<protein>
    <recommendedName>
        <fullName evidence="5">Peptidase</fullName>
    </recommendedName>
</protein>
<evidence type="ECO:0000313" key="4">
    <source>
        <dbReference type="Proteomes" id="UP000617734"/>
    </source>
</evidence>
<proteinExistence type="predicted"/>
<dbReference type="GeneID" id="95355968"/>
<evidence type="ECO:0000256" key="1">
    <source>
        <dbReference type="SAM" id="MobiDB-lite"/>
    </source>
</evidence>
<keyword evidence="2" id="KW-0472">Membrane</keyword>
<reference evidence="3" key="1">
    <citation type="journal article" date="2014" name="Int. J. Syst. Evol. Microbiol.">
        <title>Complete genome sequence of Corynebacterium casei LMG S-19264T (=DSM 44701T), isolated from a smear-ripened cheese.</title>
        <authorList>
            <consortium name="US DOE Joint Genome Institute (JGI-PGF)"/>
            <person name="Walter F."/>
            <person name="Albersmeier A."/>
            <person name="Kalinowski J."/>
            <person name="Ruckert C."/>
        </authorList>
    </citation>
    <scope>NUCLEOTIDE SEQUENCE</scope>
    <source>
        <strain evidence="3">JCM 4646</strain>
    </source>
</reference>
<dbReference type="EMBL" id="BNBO01000040">
    <property type="protein sequence ID" value="GHH79034.1"/>
    <property type="molecule type" value="Genomic_DNA"/>
</dbReference>
<comment type="caution">
    <text evidence="3">The sequence shown here is derived from an EMBL/GenBank/DDBJ whole genome shotgun (WGS) entry which is preliminary data.</text>
</comment>
<keyword evidence="2" id="KW-0812">Transmembrane</keyword>
<sequence length="486" mass="53056">MPDPSHVPTWKQSDTSLPPWADGAYGVSRPPYPPGSATPTAPQPPHKGRGRGSKVLLIVLATVLGLVVVCLGAVVHHVSNQKRPVHTGSPWQRVADKMTAALAAKDEQAFLSPFTGEEVEKQRRVFRNLVKIPWETARWETEFAVPMDGRDMMVTFVHQVQGVDVLPVPEVYNWRVEGGDTPTITAVGGSKDLKGKVSDGSYYPAPWDYYDDLTVEHRDHLVVVAGKAQGGEVTRDIDLMAQAAHDDLEAWNKSGRPGAGGREAARGFFVVLEKDRAVYNRLYSGEGRDDDALEAGANLALPAYDSKQLAEILSGGSRIVMDTAQGYFTGTDWRDGVTEISRHEMGHAIVAPFRTEAVLVQGLQSTRPWVVEGFAEYMAMRDKGDRAQSGARSALSAYRFDGHLPDGLDVYADDGRARDANYDLAGLAIAYLAETYGEDKAFAFVAAHYAKPKEYEQQIAAATGLPLASFEANWATYVRAKVPTVR</sequence>
<dbReference type="Proteomes" id="UP000617734">
    <property type="component" value="Unassembled WGS sequence"/>
</dbReference>